<accession>A0A8C9WN25</accession>
<keyword evidence="4 6" id="KW-0694">RNA-binding</keyword>
<keyword evidence="2" id="KW-0963">Cytoplasm</keyword>
<feature type="domain" description="K Homology" evidence="8">
    <location>
        <begin position="12"/>
        <end position="72"/>
    </location>
</feature>
<dbReference type="GO" id="GO:0003677">
    <property type="term" value="F:DNA binding"/>
    <property type="evidence" value="ECO:0007669"/>
    <property type="project" value="UniProtKB-KW"/>
</dbReference>
<reference evidence="9" key="2">
    <citation type="submission" date="2025-08" db="UniProtKB">
        <authorList>
            <consortium name="Ensembl"/>
        </authorList>
    </citation>
    <scope>IDENTIFICATION</scope>
</reference>
<dbReference type="InterPro" id="IPR004088">
    <property type="entry name" value="KH_dom_type_1"/>
</dbReference>
<dbReference type="CDD" id="cd22521">
    <property type="entry name" value="KH-I_PCBP1_2_rpt3"/>
    <property type="match status" value="1"/>
</dbReference>
<dbReference type="SMART" id="SM00322">
    <property type="entry name" value="KH"/>
    <property type="match status" value="3"/>
</dbReference>
<dbReference type="InterPro" id="IPR036612">
    <property type="entry name" value="KH_dom_type_1_sf"/>
</dbReference>
<evidence type="ECO:0000256" key="5">
    <source>
        <dbReference type="ARBA" id="ARBA00023125"/>
    </source>
</evidence>
<reference evidence="9" key="3">
    <citation type="submission" date="2025-09" db="UniProtKB">
        <authorList>
            <consortium name="Ensembl"/>
        </authorList>
    </citation>
    <scope>IDENTIFICATION</scope>
</reference>
<evidence type="ECO:0000256" key="1">
    <source>
        <dbReference type="ARBA" id="ARBA00004496"/>
    </source>
</evidence>
<evidence type="ECO:0000256" key="3">
    <source>
        <dbReference type="ARBA" id="ARBA00022737"/>
    </source>
</evidence>
<dbReference type="PANTHER" id="PTHR10288">
    <property type="entry name" value="KH DOMAIN CONTAINING RNA BINDING PROTEIN"/>
    <property type="match status" value="1"/>
</dbReference>
<keyword evidence="10" id="KW-1185">Reference proteome</keyword>
<gene>
    <name evidence="9" type="primary">PCBP2</name>
</gene>
<name>A0A8C9WN25_SCLFO</name>
<feature type="domain" description="K Homology" evidence="8">
    <location>
        <begin position="88"/>
        <end position="159"/>
    </location>
</feature>
<dbReference type="GO" id="GO:0005737">
    <property type="term" value="C:cytoplasm"/>
    <property type="evidence" value="ECO:0007669"/>
    <property type="project" value="UniProtKB-SubCell"/>
</dbReference>
<protein>
    <submittedName>
        <fullName evidence="9">Poly(rC) binding protein 2</fullName>
    </submittedName>
</protein>
<feature type="compositionally biased region" description="Low complexity" evidence="7">
    <location>
        <begin position="386"/>
        <end position="399"/>
    </location>
</feature>
<dbReference type="PROSITE" id="PS50084">
    <property type="entry name" value="KH_TYPE_1"/>
    <property type="match status" value="3"/>
</dbReference>
<dbReference type="Proteomes" id="UP000694397">
    <property type="component" value="Chromosome 22"/>
</dbReference>
<dbReference type="FunFam" id="3.30.1370.10:FF:000002">
    <property type="entry name" value="poly(RC)-binding protein 2 isoform X1"/>
    <property type="match status" value="1"/>
</dbReference>
<proteinExistence type="predicted"/>
<evidence type="ECO:0000256" key="7">
    <source>
        <dbReference type="SAM" id="MobiDB-lite"/>
    </source>
</evidence>
<dbReference type="InterPro" id="IPR004087">
    <property type="entry name" value="KH_dom"/>
</dbReference>
<dbReference type="Ensembl" id="ENSSFOT00015041217.1">
    <property type="protein sequence ID" value="ENSSFOP00015077300.1"/>
    <property type="gene ID" value="ENSSFOG00015013231.2"/>
</dbReference>
<evidence type="ECO:0000256" key="4">
    <source>
        <dbReference type="ARBA" id="ARBA00022884"/>
    </source>
</evidence>
<dbReference type="GeneTree" id="ENSGT00940000154129"/>
<feature type="compositionally biased region" description="Basic residues" evidence="7">
    <location>
        <begin position="410"/>
        <end position="419"/>
    </location>
</feature>
<dbReference type="GO" id="GO:0003723">
    <property type="term" value="F:RNA binding"/>
    <property type="evidence" value="ECO:0007669"/>
    <property type="project" value="UniProtKB-UniRule"/>
</dbReference>
<feature type="domain" description="K Homology" evidence="8">
    <location>
        <begin position="230"/>
        <end position="300"/>
    </location>
</feature>
<evidence type="ECO:0000256" key="2">
    <source>
        <dbReference type="ARBA" id="ARBA00022490"/>
    </source>
</evidence>
<evidence type="ECO:0000313" key="10">
    <source>
        <dbReference type="Proteomes" id="UP000694397"/>
    </source>
</evidence>
<comment type="subcellular location">
    <subcellularLocation>
        <location evidence="1">Cytoplasm</location>
    </subcellularLocation>
</comment>
<keyword evidence="5" id="KW-0238">DNA-binding</keyword>
<dbReference type="Pfam" id="PF00013">
    <property type="entry name" value="KH_1"/>
    <property type="match status" value="3"/>
</dbReference>
<evidence type="ECO:0000259" key="8">
    <source>
        <dbReference type="SMART" id="SM00322"/>
    </source>
</evidence>
<evidence type="ECO:0000256" key="6">
    <source>
        <dbReference type="PROSITE-ProRule" id="PRU00117"/>
    </source>
</evidence>
<dbReference type="AlphaFoldDB" id="A0A8C9WN25"/>
<sequence length="419" mass="42971">MDSGVIEGGLNVTLTIRLLMHGKKGESVKKMREESGARINISEGNCPERIITLAGPTTAIFKAFSMIIEKLEEDISSSMTNSTATSKPPVTLRIVVPASQCGSLIGKGGCKIKEIRESTGAQVQVAGDMLPNSTERAITIAGTPQSIIECVKQICVVMLESPPKGVTIPYRPKPSGSPVIFAGGQAYAVQGQHAIPQPDLTKLHQLAMQQSPFPLAPSSQGFSGIDASAQSSSHEMTIPNDLIGCIIGRQGAKINEIRQMSGAQIKIANPVEGSTDRQVTITGSAASISLAEYLINASLCTLSTTTTTPAAAATTTATSCSSSSSSSSSCVVPSPASISLSSLLAAGPSPSTSTSSSDPAVPSSPACVSSLLGLKPLPLLALHVVSGTSSSSPAPSATAEPKLSADLGSKSKKRRLSPY</sequence>
<organism evidence="9 10">
    <name type="scientific">Scleropages formosus</name>
    <name type="common">Asian bonytongue</name>
    <name type="synonym">Osteoglossum formosum</name>
    <dbReference type="NCBI Taxonomy" id="113540"/>
    <lineage>
        <taxon>Eukaryota</taxon>
        <taxon>Metazoa</taxon>
        <taxon>Chordata</taxon>
        <taxon>Craniata</taxon>
        <taxon>Vertebrata</taxon>
        <taxon>Euteleostomi</taxon>
        <taxon>Actinopterygii</taxon>
        <taxon>Neopterygii</taxon>
        <taxon>Teleostei</taxon>
        <taxon>Osteoglossocephala</taxon>
        <taxon>Osteoglossomorpha</taxon>
        <taxon>Osteoglossiformes</taxon>
        <taxon>Osteoglossidae</taxon>
        <taxon>Scleropages</taxon>
    </lineage>
</organism>
<feature type="region of interest" description="Disordered" evidence="7">
    <location>
        <begin position="386"/>
        <end position="419"/>
    </location>
</feature>
<dbReference type="FunFam" id="3.30.1370.10:FF:000005">
    <property type="entry name" value="poly(RC)-binding protein 2 isoform X1"/>
    <property type="match status" value="1"/>
</dbReference>
<dbReference type="Gene3D" id="3.30.1370.10">
    <property type="entry name" value="K Homology domain, type 1"/>
    <property type="match status" value="3"/>
</dbReference>
<reference evidence="9 10" key="1">
    <citation type="submission" date="2019-04" db="EMBL/GenBank/DDBJ databases">
        <authorList>
            <consortium name="Wellcome Sanger Institute Data Sharing"/>
        </authorList>
    </citation>
    <scope>NUCLEOTIDE SEQUENCE [LARGE SCALE GENOMIC DNA]</scope>
</reference>
<dbReference type="SUPFAM" id="SSF54791">
    <property type="entry name" value="Eukaryotic type KH-domain (KH-domain type I)"/>
    <property type="match status" value="3"/>
</dbReference>
<evidence type="ECO:0000313" key="9">
    <source>
        <dbReference type="Ensembl" id="ENSSFOP00015077300.1"/>
    </source>
</evidence>
<keyword evidence="3" id="KW-0677">Repeat</keyword>